<dbReference type="InterPro" id="IPR004172">
    <property type="entry name" value="L27_dom"/>
</dbReference>
<dbReference type="InterPro" id="IPR019590">
    <property type="entry name" value="DLG1_PEST_dom"/>
</dbReference>
<feature type="region of interest" description="Disordered" evidence="14">
    <location>
        <begin position="66"/>
        <end position="115"/>
    </location>
</feature>
<evidence type="ECO:0000256" key="1">
    <source>
        <dbReference type="ARBA" id="ARBA00004202"/>
    </source>
</evidence>
<dbReference type="InterPro" id="IPR001452">
    <property type="entry name" value="SH3_domain"/>
</dbReference>
<dbReference type="Proteomes" id="UP000694557">
    <property type="component" value="Unassembled WGS sequence"/>
</dbReference>
<dbReference type="CDD" id="cd06723">
    <property type="entry name" value="PDZ1_Dlg1-2-4-like"/>
    <property type="match status" value="1"/>
</dbReference>
<comment type="subcellular location">
    <subcellularLocation>
        <location evidence="2">Apical cell membrane</location>
    </subcellularLocation>
    <subcellularLocation>
        <location evidence="3">Cell junction</location>
    </subcellularLocation>
    <subcellularLocation>
        <location evidence="1">Cell membrane</location>
        <topology evidence="1">Peripheral membrane protein</topology>
    </subcellularLocation>
    <subcellularLocation>
        <location evidence="4">Endoplasmic reticulum membrane</location>
    </subcellularLocation>
</comment>
<keyword evidence="6 13" id="KW-0728">SH3 domain</keyword>
<dbReference type="PIRSF" id="PIRSF001741">
    <property type="entry name" value="MAGUK_DLGH"/>
    <property type="match status" value="1"/>
</dbReference>
<dbReference type="Gene3D" id="2.30.30.40">
    <property type="entry name" value="SH3 Domains"/>
    <property type="match status" value="1"/>
</dbReference>
<dbReference type="SUPFAM" id="SSF50156">
    <property type="entry name" value="PDZ domain-like"/>
    <property type="match status" value="3"/>
</dbReference>
<dbReference type="FunFam" id="3.40.50.300:FF:001402">
    <property type="entry name" value="Discs, large homolog 3 (Drosophila)"/>
    <property type="match status" value="1"/>
</dbReference>
<dbReference type="GO" id="GO:0035255">
    <property type="term" value="F:ionotropic glutamate receptor binding"/>
    <property type="evidence" value="ECO:0007669"/>
    <property type="project" value="TreeGrafter"/>
</dbReference>
<dbReference type="FunFam" id="2.30.30.40:FF:000058">
    <property type="entry name" value="Disks large homolog 1 isoform X1"/>
    <property type="match status" value="1"/>
</dbReference>
<dbReference type="GO" id="GO:0007268">
    <property type="term" value="P:chemical synaptic transmission"/>
    <property type="evidence" value="ECO:0007669"/>
    <property type="project" value="InterPro"/>
</dbReference>
<dbReference type="GO" id="GO:0097120">
    <property type="term" value="P:receptor localization to synapse"/>
    <property type="evidence" value="ECO:0007669"/>
    <property type="project" value="TreeGrafter"/>
</dbReference>
<dbReference type="Pfam" id="PF09058">
    <property type="entry name" value="L27_1"/>
    <property type="match status" value="1"/>
</dbReference>
<evidence type="ECO:0000259" key="16">
    <source>
        <dbReference type="PROSITE" id="PS50052"/>
    </source>
</evidence>
<dbReference type="CDD" id="cd00071">
    <property type="entry name" value="GMPK"/>
    <property type="match status" value="1"/>
</dbReference>
<evidence type="ECO:0000256" key="5">
    <source>
        <dbReference type="ARBA" id="ARBA00007014"/>
    </source>
</evidence>
<dbReference type="FunFam" id="2.30.42.10:FF:000001">
    <property type="entry name" value="Disks large homolog 1 isoform 2"/>
    <property type="match status" value="1"/>
</dbReference>
<dbReference type="PROSITE" id="PS50052">
    <property type="entry name" value="GUANYLATE_KINASE_2"/>
    <property type="match status" value="1"/>
</dbReference>
<proteinExistence type="inferred from homology"/>
<evidence type="ECO:0000256" key="3">
    <source>
        <dbReference type="ARBA" id="ARBA00004282"/>
    </source>
</evidence>
<evidence type="ECO:0000256" key="9">
    <source>
        <dbReference type="ARBA" id="ARBA00022824"/>
    </source>
</evidence>
<dbReference type="InterPro" id="IPR020590">
    <property type="entry name" value="Guanylate_kinase_CS"/>
</dbReference>
<comment type="similarity">
    <text evidence="5">Belongs to the MAGUK family.</text>
</comment>
<keyword evidence="11" id="KW-0472">Membrane</keyword>
<dbReference type="SMART" id="SM00228">
    <property type="entry name" value="PDZ"/>
    <property type="match status" value="3"/>
</dbReference>
<dbReference type="InterPro" id="IPR027417">
    <property type="entry name" value="P-loop_NTPase"/>
</dbReference>
<dbReference type="Pfam" id="PF00018">
    <property type="entry name" value="SH3_1"/>
    <property type="match status" value="1"/>
</dbReference>
<dbReference type="GO" id="GO:0043113">
    <property type="term" value="P:receptor clustering"/>
    <property type="evidence" value="ECO:0007669"/>
    <property type="project" value="TreeGrafter"/>
</dbReference>
<dbReference type="GO" id="GO:0070161">
    <property type="term" value="C:anchoring junction"/>
    <property type="evidence" value="ECO:0007669"/>
    <property type="project" value="UniProtKB-SubCell"/>
</dbReference>
<dbReference type="Gene3D" id="3.30.63.10">
    <property type="entry name" value="Guanylate Kinase phosphate binding domain"/>
    <property type="match status" value="1"/>
</dbReference>
<dbReference type="PROSITE" id="PS50002">
    <property type="entry name" value="SH3"/>
    <property type="match status" value="1"/>
</dbReference>
<evidence type="ECO:0000313" key="20">
    <source>
        <dbReference type="Proteomes" id="UP000694557"/>
    </source>
</evidence>
<dbReference type="GO" id="GO:0098839">
    <property type="term" value="C:postsynaptic density membrane"/>
    <property type="evidence" value="ECO:0007669"/>
    <property type="project" value="TreeGrafter"/>
</dbReference>
<dbReference type="AlphaFoldDB" id="A0A8C7K6X2"/>
<keyword evidence="7" id="KW-1003">Cell membrane</keyword>
<evidence type="ECO:0000256" key="14">
    <source>
        <dbReference type="SAM" id="MobiDB-lite"/>
    </source>
</evidence>
<dbReference type="GO" id="GO:0019901">
    <property type="term" value="F:protein kinase binding"/>
    <property type="evidence" value="ECO:0007669"/>
    <property type="project" value="TreeGrafter"/>
</dbReference>
<dbReference type="FunFam" id="2.30.42.10:FF:000049">
    <property type="entry name" value="disks large homolog 1 isoform X1"/>
    <property type="match status" value="1"/>
</dbReference>
<dbReference type="Gene3D" id="3.40.50.300">
    <property type="entry name" value="P-loop containing nucleotide triphosphate hydrolases"/>
    <property type="match status" value="1"/>
</dbReference>
<dbReference type="SMART" id="SM00072">
    <property type="entry name" value="GuKc"/>
    <property type="match status" value="1"/>
</dbReference>
<evidence type="ECO:0000259" key="15">
    <source>
        <dbReference type="PROSITE" id="PS50002"/>
    </source>
</evidence>
<dbReference type="GO" id="GO:0099072">
    <property type="term" value="P:regulation of postsynaptic membrane neurotransmitter receptor levels"/>
    <property type="evidence" value="ECO:0007669"/>
    <property type="project" value="TreeGrafter"/>
</dbReference>
<feature type="domain" description="PDZ" evidence="17">
    <location>
        <begin position="400"/>
        <end position="478"/>
    </location>
</feature>
<evidence type="ECO:0000256" key="13">
    <source>
        <dbReference type="PROSITE-ProRule" id="PRU00192"/>
    </source>
</evidence>
<keyword evidence="9" id="KW-0256">Endoplasmic reticulum</keyword>
<dbReference type="Pfam" id="PF00595">
    <property type="entry name" value="PDZ"/>
    <property type="match status" value="3"/>
</dbReference>
<dbReference type="GeneTree" id="ENSGT00940000164867"/>
<dbReference type="SUPFAM" id="SSF50044">
    <property type="entry name" value="SH3-domain"/>
    <property type="match status" value="1"/>
</dbReference>
<reference evidence="19" key="1">
    <citation type="submission" date="2025-08" db="UniProtKB">
        <authorList>
            <consortium name="Ensembl"/>
        </authorList>
    </citation>
    <scope>IDENTIFICATION</scope>
</reference>
<dbReference type="SUPFAM" id="SSF52540">
    <property type="entry name" value="P-loop containing nucleoside triphosphate hydrolases"/>
    <property type="match status" value="1"/>
</dbReference>
<dbReference type="PANTHER" id="PTHR23119:SF5">
    <property type="entry name" value="DISKS LARGE HOMOLOG 1"/>
    <property type="match status" value="1"/>
</dbReference>
<evidence type="ECO:0000259" key="17">
    <source>
        <dbReference type="PROSITE" id="PS50106"/>
    </source>
</evidence>
<feature type="compositionally biased region" description="Polar residues" evidence="14">
    <location>
        <begin position="87"/>
        <end position="105"/>
    </location>
</feature>
<dbReference type="PROSITE" id="PS00856">
    <property type="entry name" value="GUANYLATE_KINASE_1"/>
    <property type="match status" value="1"/>
</dbReference>
<evidence type="ECO:0000256" key="10">
    <source>
        <dbReference type="ARBA" id="ARBA00022949"/>
    </source>
</evidence>
<keyword evidence="10" id="KW-0965">Cell junction</keyword>
<dbReference type="SUPFAM" id="SSF101288">
    <property type="entry name" value="L27 domain"/>
    <property type="match status" value="1"/>
</dbReference>
<evidence type="ECO:0000256" key="7">
    <source>
        <dbReference type="ARBA" id="ARBA00022475"/>
    </source>
</evidence>
<feature type="domain" description="SH3" evidence="15">
    <location>
        <begin position="508"/>
        <end position="578"/>
    </location>
</feature>
<protein>
    <recommendedName>
        <fullName evidence="12">Disks large homolog 1</fullName>
    </recommendedName>
</protein>
<dbReference type="PANTHER" id="PTHR23119">
    <property type="entry name" value="DISCS LARGE"/>
    <property type="match status" value="1"/>
</dbReference>
<evidence type="ECO:0000313" key="19">
    <source>
        <dbReference type="Ensembl" id="ENSOKIP00005098379.1"/>
    </source>
</evidence>
<dbReference type="Pfam" id="PF00625">
    <property type="entry name" value="Guanylate_kin"/>
    <property type="match status" value="1"/>
</dbReference>
<evidence type="ECO:0000256" key="6">
    <source>
        <dbReference type="ARBA" id="ARBA00022443"/>
    </source>
</evidence>
<evidence type="ECO:0000256" key="12">
    <source>
        <dbReference type="ARBA" id="ARBA00044189"/>
    </source>
</evidence>
<feature type="compositionally biased region" description="Basic and acidic residues" evidence="14">
    <location>
        <begin position="106"/>
        <end position="115"/>
    </location>
</feature>
<dbReference type="GO" id="GO:0016324">
    <property type="term" value="C:apical plasma membrane"/>
    <property type="evidence" value="ECO:0007669"/>
    <property type="project" value="UniProtKB-SubCell"/>
</dbReference>
<dbReference type="InterPro" id="IPR050614">
    <property type="entry name" value="Synaptic_Scaffolding_LAP-MAGUK"/>
</dbReference>
<dbReference type="InterPro" id="IPR001478">
    <property type="entry name" value="PDZ"/>
</dbReference>
<keyword evidence="20" id="KW-1185">Reference proteome</keyword>
<dbReference type="InterPro" id="IPR016313">
    <property type="entry name" value="DLG1-like"/>
</dbReference>
<keyword evidence="8" id="KW-0677">Repeat</keyword>
<sequence length="796" mass="88331">MPIRKKDAQRALLLMEEYKTKLGQTEDRQLRQSLERLINIFQSNLFQALIDIQEFYEVTLQEGQTSVEPVKPAEPPAPPVTLWDFSSLPSPSTAVTSDTLPSSLTGEREGRGEGRPELVQVAEKNLSQIENVHGYVSHAHISPMKQPDVVVPPPVPIIPVIPIPAETTPVISPPSSLPAPASPTSQGNSGLGFSIAGGTDNPHIGEDPSIFITKIIPGGAAAQDERLRVNDCILRVNEADVRDVTHSKAVEALKEAGCIVRLYIRRRKALSEKILELKLVKGPKGLGFSIAGGVGNQHIPGDNSIYVTKVIEGGAAHKDQRLQIGDKLLAVNSACLEEVSHEDAVAALKNTPDVVYLKVAKPTSVFMNDTYSPHMDNHISPSNYLSRMLGDDEVTREPRKVVLHRGSTGLGFNIVGGEDGEGIFISFILAGGPADLCGELRKGDRERGVDLRSATHEQAAAALKNAGQTVTITGQYRPEGRFEAKIHDLREQMMNSSISSGSLRTSQKRTLYVRALFDYDRAKDSGLPSQGLNFHFGDILHVVNASDDEWWQARQVTHEGEVEEVGVIPSRRRVEKKERARLKTVKFNARVSRQIDPSCVCPVNYTRPVIILGPMKDRINDDLISEFPDKFGSCVPHTTRPKRDYEVDARDYHFVVSREQMEKDIQDHKFIEAGQYNNHLYGTSVQSVREVAEKGKHCILDVSGNAIKRLQSTMLYPIAIFIKPKSVENILEMNKRLTEDQGRKTFDRAMKLEQEFTEHFTAIVQGDSLEEIYNTVKRIIEEQSGPFIWVPAKDKL</sequence>
<dbReference type="SMART" id="SM00569">
    <property type="entry name" value="L27"/>
    <property type="match status" value="1"/>
</dbReference>
<dbReference type="InterPro" id="IPR015143">
    <property type="entry name" value="L27_1"/>
</dbReference>
<evidence type="ECO:0000256" key="4">
    <source>
        <dbReference type="ARBA" id="ARBA00004586"/>
    </source>
</evidence>
<dbReference type="InterPro" id="IPR008144">
    <property type="entry name" value="Guanylate_kin-like_dom"/>
</dbReference>
<dbReference type="GO" id="GO:0098609">
    <property type="term" value="P:cell-cell adhesion"/>
    <property type="evidence" value="ECO:0007669"/>
    <property type="project" value="TreeGrafter"/>
</dbReference>
<dbReference type="InterPro" id="IPR036028">
    <property type="entry name" value="SH3-like_dom_sf"/>
</dbReference>
<evidence type="ECO:0000256" key="2">
    <source>
        <dbReference type="ARBA" id="ARBA00004221"/>
    </source>
</evidence>
<name>A0A8C7K6X2_ONCKI</name>
<feature type="domain" description="PDZ" evidence="17">
    <location>
        <begin position="276"/>
        <end position="363"/>
    </location>
</feature>
<dbReference type="Gene3D" id="1.10.287.470">
    <property type="entry name" value="Helix hairpin bin"/>
    <property type="match status" value="1"/>
</dbReference>
<reference evidence="19" key="2">
    <citation type="submission" date="2025-09" db="UniProtKB">
        <authorList>
            <consortium name="Ensembl"/>
        </authorList>
    </citation>
    <scope>IDENTIFICATION</scope>
</reference>
<accession>A0A8C7K6X2</accession>
<dbReference type="GO" id="GO:0045197">
    <property type="term" value="P:establishment or maintenance of epithelial cell apical/basal polarity"/>
    <property type="evidence" value="ECO:0007669"/>
    <property type="project" value="TreeGrafter"/>
</dbReference>
<dbReference type="GO" id="GO:0016323">
    <property type="term" value="C:basolateral plasma membrane"/>
    <property type="evidence" value="ECO:0007669"/>
    <property type="project" value="TreeGrafter"/>
</dbReference>
<dbReference type="CDD" id="cd06724">
    <property type="entry name" value="PDZ2_Dlg1-2-4-like"/>
    <property type="match status" value="1"/>
</dbReference>
<dbReference type="SMART" id="SM01277">
    <property type="entry name" value="MAGUK_N_PEST"/>
    <property type="match status" value="1"/>
</dbReference>
<dbReference type="SMART" id="SM00326">
    <property type="entry name" value="SH3"/>
    <property type="match status" value="1"/>
</dbReference>
<evidence type="ECO:0000256" key="8">
    <source>
        <dbReference type="ARBA" id="ARBA00022737"/>
    </source>
</evidence>
<dbReference type="CDD" id="cd06795">
    <property type="entry name" value="PDZ3_Dlg1-2-4-like"/>
    <property type="match status" value="1"/>
</dbReference>
<dbReference type="InterPro" id="IPR036892">
    <property type="entry name" value="L27_dom_sf"/>
</dbReference>
<dbReference type="FunFam" id="2.30.42.10:FF:000002">
    <property type="entry name" value="Disks large homolog 4 isoform 2"/>
    <property type="match status" value="1"/>
</dbReference>
<dbReference type="PROSITE" id="PS50106">
    <property type="entry name" value="PDZ"/>
    <property type="match status" value="3"/>
</dbReference>
<feature type="domain" description="PDZ" evidence="17">
    <location>
        <begin position="185"/>
        <end position="268"/>
    </location>
</feature>
<dbReference type="GO" id="GO:0043005">
    <property type="term" value="C:neuron projection"/>
    <property type="evidence" value="ECO:0007669"/>
    <property type="project" value="InterPro"/>
</dbReference>
<feature type="domain" description="Guanylate kinase-like" evidence="16">
    <location>
        <begin position="606"/>
        <end position="781"/>
    </location>
</feature>
<organism evidence="19 20">
    <name type="scientific">Oncorhynchus kisutch</name>
    <name type="common">Coho salmon</name>
    <name type="synonym">Salmo kisutch</name>
    <dbReference type="NCBI Taxonomy" id="8019"/>
    <lineage>
        <taxon>Eukaryota</taxon>
        <taxon>Metazoa</taxon>
        <taxon>Chordata</taxon>
        <taxon>Craniata</taxon>
        <taxon>Vertebrata</taxon>
        <taxon>Euteleostomi</taxon>
        <taxon>Actinopterygii</taxon>
        <taxon>Neopterygii</taxon>
        <taxon>Teleostei</taxon>
        <taxon>Protacanthopterygii</taxon>
        <taxon>Salmoniformes</taxon>
        <taxon>Salmonidae</taxon>
        <taxon>Salmoninae</taxon>
        <taxon>Oncorhynchus</taxon>
    </lineage>
</organism>
<feature type="domain" description="L27" evidence="18">
    <location>
        <begin position="4"/>
        <end position="64"/>
    </location>
</feature>
<dbReference type="FunFam" id="3.30.63.10:FF:000001">
    <property type="entry name" value="Disks large homolog 1 isoform 2"/>
    <property type="match status" value="1"/>
</dbReference>
<evidence type="ECO:0000259" key="18">
    <source>
        <dbReference type="PROSITE" id="PS51022"/>
    </source>
</evidence>
<dbReference type="Ensembl" id="ENSOKIT00005105423.1">
    <property type="protein sequence ID" value="ENSOKIP00005098379.1"/>
    <property type="gene ID" value="ENSOKIG00005039847.1"/>
</dbReference>
<dbReference type="Gene3D" id="2.30.42.10">
    <property type="match status" value="3"/>
</dbReference>
<dbReference type="GO" id="GO:0005789">
    <property type="term" value="C:endoplasmic reticulum membrane"/>
    <property type="evidence" value="ECO:0007669"/>
    <property type="project" value="UniProtKB-SubCell"/>
</dbReference>
<dbReference type="InterPro" id="IPR008145">
    <property type="entry name" value="GK/Ca_channel_bsu"/>
</dbReference>
<dbReference type="GO" id="GO:0031594">
    <property type="term" value="C:neuromuscular junction"/>
    <property type="evidence" value="ECO:0007669"/>
    <property type="project" value="InterPro"/>
</dbReference>
<dbReference type="PROSITE" id="PS51022">
    <property type="entry name" value="L27"/>
    <property type="match status" value="1"/>
</dbReference>
<dbReference type="InterPro" id="IPR036034">
    <property type="entry name" value="PDZ_sf"/>
</dbReference>
<gene>
    <name evidence="19" type="primary">LOC109903054</name>
</gene>
<evidence type="ECO:0000256" key="11">
    <source>
        <dbReference type="ARBA" id="ARBA00023136"/>
    </source>
</evidence>
<dbReference type="Pfam" id="PF10608">
    <property type="entry name" value="MAGUK_N_PEST"/>
    <property type="match status" value="1"/>
</dbReference>